<evidence type="ECO:0000256" key="1">
    <source>
        <dbReference type="SAM" id="MobiDB-lite"/>
    </source>
</evidence>
<feature type="region of interest" description="Disordered" evidence="1">
    <location>
        <begin position="548"/>
        <end position="623"/>
    </location>
</feature>
<keyword evidence="3" id="KW-1185">Reference proteome</keyword>
<dbReference type="GO" id="GO:0005829">
    <property type="term" value="C:cytosol"/>
    <property type="evidence" value="ECO:0007669"/>
    <property type="project" value="TreeGrafter"/>
</dbReference>
<dbReference type="PANTHER" id="PTHR46745:SF1">
    <property type="entry name" value="TSC22 DOMAIN FAMILY PROTEIN 1"/>
    <property type="match status" value="1"/>
</dbReference>
<feature type="compositionally biased region" description="Low complexity" evidence="1">
    <location>
        <begin position="729"/>
        <end position="743"/>
    </location>
</feature>
<comment type="caution">
    <text evidence="2">The sequence shown here is derived from an EMBL/GenBank/DDBJ whole genome shotgun (WGS) entry which is preliminary data.</text>
</comment>
<dbReference type="Proteomes" id="UP000316079">
    <property type="component" value="Unassembled WGS sequence"/>
</dbReference>
<feature type="region of interest" description="Disordered" evidence="1">
    <location>
        <begin position="440"/>
        <end position="459"/>
    </location>
</feature>
<feature type="region of interest" description="Disordered" evidence="1">
    <location>
        <begin position="1"/>
        <end position="52"/>
    </location>
</feature>
<proteinExistence type="predicted"/>
<dbReference type="GO" id="GO:0005634">
    <property type="term" value="C:nucleus"/>
    <property type="evidence" value="ECO:0007669"/>
    <property type="project" value="TreeGrafter"/>
</dbReference>
<feature type="compositionally biased region" description="Polar residues" evidence="1">
    <location>
        <begin position="578"/>
        <end position="615"/>
    </location>
</feature>
<evidence type="ECO:0008006" key="4">
    <source>
        <dbReference type="Google" id="ProtNLM"/>
    </source>
</evidence>
<dbReference type="STRING" id="623744.A0A553MXN5"/>
<protein>
    <recommendedName>
        <fullName evidence="4">TSC22 domain family protein 1</fullName>
    </recommendedName>
</protein>
<reference evidence="2 3" key="1">
    <citation type="journal article" date="2019" name="Sci. Data">
        <title>Hybrid genome assembly and annotation of Danionella translucida.</title>
        <authorList>
            <person name="Kadobianskyi M."/>
            <person name="Schulze L."/>
            <person name="Schuelke M."/>
            <person name="Judkewitz B."/>
        </authorList>
    </citation>
    <scope>NUCLEOTIDE SEQUENCE [LARGE SCALE GENOMIC DNA]</scope>
    <source>
        <strain evidence="2 3">Bolton</strain>
    </source>
</reference>
<sequence length="773" mass="78924">MNHHERSGDSGSARKIMYPLSLPKRESSGGTVSGSSALTAPGSTSSMVGDDYTPPVLIQTQAPAPSSLGPPQSLNISLQTTLVPQALPTAVAQMKKKSGFQITSVTPAQTSVSTNNSITEDTESCDDLDESHTEDLSSSEIMDVSLPRTNNVGGPERSSSEETLNNFHEAETPGALSPNQPPAITQPHLHGTMVNGTVHNHHHLHHHNAAPSGKVNPAGVPLPAAVAFGVPVSSGALPSTGQKVPSGVVENTSVGKTAAIGQTLATVTSGAGMIPVTSGATTSTGAPVSVLNSTIAPAAGVTYPSALNSLSNQTVNLTHISGISGVGMAASTAVSGGSASTGGGQMGPVTPVPMVNAQAPQAPVPNPASTSSRFRVVKLDSTSEPFKKGRWTCTEYYDKESQSAVSSENVASTRTVESIRQFVPESVACLEKDAVSGSTASHYTESLGSGETVGSSAVKQTLQQPTVNATISQMQPQDLAHVHIKTNPGASMPATQNVQQQPLTSIGVLQTTIGHSSGAVSPHMPKLTYAQAAQSSSQALPLVPQQQMGYTPAQQPAAPSQVAPTNVLNPGGLLPTDFPQSKLMNATPTGSTKTQPLPTGSIPPVQQSLGTGQPPSAQPVPQGVLQPQQIVQVVAQLVQSAGTGLILQPQGPSMEQQLTSQVRGTQFAPPVTSSRVPLIQSDAQSSLIQNGLKETGTQAAVSSRLSMMSTPLEDAQLLLLQHQALLAQAKPSSGESSSQTGISRGPDGISGVNALSASAGLLKSLPVDGEDDG</sequence>
<feature type="compositionally biased region" description="Acidic residues" evidence="1">
    <location>
        <begin position="120"/>
        <end position="129"/>
    </location>
</feature>
<organism evidence="2 3">
    <name type="scientific">Danionella cerebrum</name>
    <dbReference type="NCBI Taxonomy" id="2873325"/>
    <lineage>
        <taxon>Eukaryota</taxon>
        <taxon>Metazoa</taxon>
        <taxon>Chordata</taxon>
        <taxon>Craniata</taxon>
        <taxon>Vertebrata</taxon>
        <taxon>Euteleostomi</taxon>
        <taxon>Actinopterygii</taxon>
        <taxon>Neopterygii</taxon>
        <taxon>Teleostei</taxon>
        <taxon>Ostariophysi</taxon>
        <taxon>Cypriniformes</taxon>
        <taxon>Danionidae</taxon>
        <taxon>Danioninae</taxon>
        <taxon>Danionella</taxon>
    </lineage>
</organism>
<dbReference type="GO" id="GO:0008284">
    <property type="term" value="P:positive regulation of cell population proliferation"/>
    <property type="evidence" value="ECO:0007669"/>
    <property type="project" value="TreeGrafter"/>
</dbReference>
<feature type="region of interest" description="Disordered" evidence="1">
    <location>
        <begin position="729"/>
        <end position="750"/>
    </location>
</feature>
<dbReference type="OrthoDB" id="8961796at2759"/>
<name>A0A553MXN5_9TELE</name>
<feature type="compositionally biased region" description="Low complexity" evidence="1">
    <location>
        <begin position="552"/>
        <end position="564"/>
    </location>
</feature>
<dbReference type="AlphaFoldDB" id="A0A553MXN5"/>
<accession>A0A553MXN5</accession>
<gene>
    <name evidence="2" type="ORF">DNTS_030955</name>
</gene>
<feature type="compositionally biased region" description="Polar residues" evidence="1">
    <location>
        <begin position="28"/>
        <end position="47"/>
    </location>
</feature>
<dbReference type="GO" id="GO:0043066">
    <property type="term" value="P:negative regulation of apoptotic process"/>
    <property type="evidence" value="ECO:0007669"/>
    <property type="project" value="TreeGrafter"/>
</dbReference>
<dbReference type="PANTHER" id="PTHR46745">
    <property type="entry name" value="TSC22 DOMAIN FAMILY PROTEIN 1"/>
    <property type="match status" value="1"/>
</dbReference>
<feature type="compositionally biased region" description="Polar residues" evidence="1">
    <location>
        <begin position="110"/>
        <end position="119"/>
    </location>
</feature>
<dbReference type="EMBL" id="SRMA01027217">
    <property type="protein sequence ID" value="TRY57964.1"/>
    <property type="molecule type" value="Genomic_DNA"/>
</dbReference>
<evidence type="ECO:0000313" key="3">
    <source>
        <dbReference type="Proteomes" id="UP000316079"/>
    </source>
</evidence>
<evidence type="ECO:0000313" key="2">
    <source>
        <dbReference type="EMBL" id="TRY57964.1"/>
    </source>
</evidence>
<feature type="region of interest" description="Disordered" evidence="1">
    <location>
        <begin position="110"/>
        <end position="196"/>
    </location>
</feature>